<feature type="signal peptide" evidence="1">
    <location>
        <begin position="1"/>
        <end position="23"/>
    </location>
</feature>
<dbReference type="InterPro" id="IPR004658">
    <property type="entry name" value="OMP_Slp"/>
</dbReference>
<dbReference type="Pfam" id="PF03843">
    <property type="entry name" value="Slp"/>
    <property type="match status" value="1"/>
</dbReference>
<dbReference type="NCBIfam" id="TIGR00752">
    <property type="entry name" value="slp"/>
    <property type="match status" value="1"/>
</dbReference>
<evidence type="ECO:0000256" key="1">
    <source>
        <dbReference type="SAM" id="SignalP"/>
    </source>
</evidence>
<dbReference type="PANTHER" id="PTHR37530">
    <property type="entry name" value="OUTER MEMBRANE PROTEIN SLP"/>
    <property type="match status" value="1"/>
</dbReference>
<reference evidence="2 3" key="1">
    <citation type="submission" date="2024-07" db="EMBL/GenBank/DDBJ databases">
        <title>Molecular mechanisms and environmental adaptations of flagellar loss and biofilm growth of Rhodanobacter under environmental stress.</title>
        <authorList>
            <person name="Chen M."/>
        </authorList>
    </citation>
    <scope>NUCLEOTIDE SEQUENCE [LARGE SCALE GENOMIC DNA]</scope>
    <source>
        <strain evidence="2 3">RS22</strain>
    </source>
</reference>
<dbReference type="PANTHER" id="PTHR37530:SF1">
    <property type="entry name" value="OUTER MEMBRANE PROTEIN SLP"/>
    <property type="match status" value="1"/>
</dbReference>
<accession>A0ABV4ATX9</accession>
<name>A0ABV4ATX9_9GAMM</name>
<protein>
    <submittedName>
        <fullName evidence="2">Slp family lipoprotein</fullName>
    </submittedName>
</protein>
<keyword evidence="2" id="KW-0449">Lipoprotein</keyword>
<dbReference type="PIRSF" id="PIRSF004982">
    <property type="entry name" value="SlP"/>
    <property type="match status" value="1"/>
</dbReference>
<evidence type="ECO:0000313" key="3">
    <source>
        <dbReference type="Proteomes" id="UP001562159"/>
    </source>
</evidence>
<dbReference type="EMBL" id="JBGBPY010000001">
    <property type="protein sequence ID" value="MEY2183853.1"/>
    <property type="molecule type" value="Genomic_DNA"/>
</dbReference>
<proteinExistence type="predicted"/>
<gene>
    <name evidence="2" type="ORF">AB7878_15635</name>
</gene>
<evidence type="ECO:0000313" key="2">
    <source>
        <dbReference type="EMBL" id="MEY2183853.1"/>
    </source>
</evidence>
<sequence length="169" mass="17681">MRLATVSARLALPALLLSLAACAPAPIYKAAPGTLAATPTQVAQAPKQYARGQVIWGGRVVAVNNLPDHSEIEILAYPLDSSQRPKFGAGGNGRFIALLPGYAEPMNYPNGAPITVDGQLAGSRAGKVGEADYVFPLVQIARSHVWTAEEMRSGHPNINFGVGLGVGIR</sequence>
<dbReference type="Proteomes" id="UP001562159">
    <property type="component" value="Unassembled WGS sequence"/>
</dbReference>
<keyword evidence="3" id="KW-1185">Reference proteome</keyword>
<dbReference type="PROSITE" id="PS51257">
    <property type="entry name" value="PROKAR_LIPOPROTEIN"/>
    <property type="match status" value="1"/>
</dbReference>
<organism evidence="2 3">
    <name type="scientific">Rhodanobacter humi</name>
    <dbReference type="NCBI Taxonomy" id="1888173"/>
    <lineage>
        <taxon>Bacteria</taxon>
        <taxon>Pseudomonadati</taxon>
        <taxon>Pseudomonadota</taxon>
        <taxon>Gammaproteobacteria</taxon>
        <taxon>Lysobacterales</taxon>
        <taxon>Rhodanobacteraceae</taxon>
        <taxon>Rhodanobacter</taxon>
    </lineage>
</organism>
<feature type="chain" id="PRO_5045965049" evidence="1">
    <location>
        <begin position="24"/>
        <end position="169"/>
    </location>
</feature>
<keyword evidence="1" id="KW-0732">Signal</keyword>
<comment type="caution">
    <text evidence="2">The sequence shown here is derived from an EMBL/GenBank/DDBJ whole genome shotgun (WGS) entry which is preliminary data.</text>
</comment>